<proteinExistence type="predicted"/>
<sequence>MAKRAVIRYRSLKTNLVHLPLSIYAPLVQQQTRPQSLIINLKHVNAAIHAKSNGQATTARATQAFLGWSGLASASSLEMYGNAQNGKGSTETIEMDPEVAAQLGWAEGDLVEIGLLPSASNARSVSVTPMTADDWEVLELHTNYLENNLLSQMRAATTGAVVNVWVLGKTKINLKIGGYSTLLSYSKAYNSATDETSPATSNQNAVLITPDTEIFVAPRPRKPKAAETAPKKEEKTSNKPVATASIKQATTISHDARNDTRSHQNSTSETTSTMSDLKLPKKYIKLRSIPSRVFRRWPDLREQSSQDETRHVAWTSRKTFGAVRNEFEASLESGKSSKAFDNANELPVEVFRLIAAVAESTDNSENDAGTQKEPKRVKVVLRAFEGMSDGDVAIWPRIVADGASSSSASSDWEKLGFVLDTKPKRSKNKAAIHPFSTSEKPLTAIDTLAGIDNILQDGVRYFQRLATLSRLDETNFSFAKPMLICGASGSGKTVIAKHIASTLEVNRKLPMEKIYVDCKVSQSQGSLATVKQMIEGWMDEVKARQPCLLVLDNIEKVLPVEVEQADNTRTRTIVEFFVNELAKLRGLQGYMLVTATSTNDIHTLLRTKHVFGKTIELKAPSSDMRRQILGKILSARHHADTTALDLTTVAHEAEGYTAADLSDMTENALQKLLLRQLFSGSSASIANEDFEAAIAEYKPRSLREVKLQKSDVQWSDIGGLHETRRVLRETLEWPTKYSAIFAKCPLRLRSGLLLYGYPGCGKTLLASAVAKECGLNFISVKGPELLNKYIGASEKSLLNGICLPMTNTIETGANTLDATYSGHDSTGVTDRVVNQLLTEMDGAEGLDGVYVLAATSRPDLIDAALLRPGRLDKSLLCGMPDEKDRLEIMCAVSRKISLDASVDLEEYVDSTQGFSGADLQALIYNAQLEAVHDIVDEDKHGASNADLKGKPESFDGHFHVWKAGALHGSKAMAASERSVVSKQVDNLIKASAASAEEGEGGNIKPVLARSQPVVKEHHLQRSLDNTKPSLPMNERRRLDKIYRSFVNDRAGTLPNGEASEGVGQRVSLM</sequence>
<comment type="caution">
    <text evidence="1">The sequence shown here is derived from an EMBL/GenBank/DDBJ whole genome shotgun (WGS) entry which is preliminary data.</text>
</comment>
<organism evidence="1 2">
    <name type="scientific">Naganishia friedmannii</name>
    <dbReference type="NCBI Taxonomy" id="89922"/>
    <lineage>
        <taxon>Eukaryota</taxon>
        <taxon>Fungi</taxon>
        <taxon>Dikarya</taxon>
        <taxon>Basidiomycota</taxon>
        <taxon>Agaricomycotina</taxon>
        <taxon>Tremellomycetes</taxon>
        <taxon>Filobasidiales</taxon>
        <taxon>Filobasidiaceae</taxon>
        <taxon>Naganishia</taxon>
    </lineage>
</organism>
<dbReference type="Proteomes" id="UP001227268">
    <property type="component" value="Unassembled WGS sequence"/>
</dbReference>
<dbReference type="EMBL" id="JASBWT010000010">
    <property type="protein sequence ID" value="KAJ9101094.1"/>
    <property type="molecule type" value="Genomic_DNA"/>
</dbReference>
<reference evidence="1" key="1">
    <citation type="submission" date="2023-04" db="EMBL/GenBank/DDBJ databases">
        <title>Draft Genome sequencing of Naganishia species isolated from polar environments using Oxford Nanopore Technology.</title>
        <authorList>
            <person name="Leo P."/>
            <person name="Venkateswaran K."/>
        </authorList>
    </citation>
    <scope>NUCLEOTIDE SEQUENCE</scope>
    <source>
        <strain evidence="1">MNA-CCFEE 5423</strain>
    </source>
</reference>
<accession>A0ACC2VNU7</accession>
<evidence type="ECO:0000313" key="2">
    <source>
        <dbReference type="Proteomes" id="UP001227268"/>
    </source>
</evidence>
<name>A0ACC2VNU7_9TREE</name>
<gene>
    <name evidence="1" type="ORF">QFC21_003312</name>
</gene>
<keyword evidence="2" id="KW-1185">Reference proteome</keyword>
<evidence type="ECO:0000313" key="1">
    <source>
        <dbReference type="EMBL" id="KAJ9101094.1"/>
    </source>
</evidence>
<protein>
    <submittedName>
        <fullName evidence="1">Uncharacterized protein</fullName>
    </submittedName>
</protein>